<dbReference type="PROSITE" id="PS50931">
    <property type="entry name" value="HTH_LYSR"/>
    <property type="match status" value="1"/>
</dbReference>
<dbReference type="PANTHER" id="PTHR30126:SF94">
    <property type="entry name" value="LYSR FAMILY TRANSCRIPTIONAL REGULATOR"/>
    <property type="match status" value="1"/>
</dbReference>
<dbReference type="Gene3D" id="1.10.10.10">
    <property type="entry name" value="Winged helix-like DNA-binding domain superfamily/Winged helix DNA-binding domain"/>
    <property type="match status" value="1"/>
</dbReference>
<comment type="caution">
    <text evidence="6">The sequence shown here is derived from an EMBL/GenBank/DDBJ whole genome shotgun (WGS) entry which is preliminary data.</text>
</comment>
<dbReference type="SUPFAM" id="SSF53850">
    <property type="entry name" value="Periplasmic binding protein-like II"/>
    <property type="match status" value="1"/>
</dbReference>
<proteinExistence type="inferred from homology"/>
<dbReference type="RefSeq" id="WP_220103208.1">
    <property type="nucleotide sequence ID" value="NZ_JAHZSS010000004.1"/>
</dbReference>
<reference evidence="6" key="1">
    <citation type="submission" date="2021-07" db="EMBL/GenBank/DDBJ databases">
        <title>Neiella marina sp. nov., isolated from the intestinal content of sea cucumber Apostichopus japonicus.</title>
        <authorList>
            <person name="Bai X."/>
        </authorList>
    </citation>
    <scope>NUCLEOTIDE SEQUENCE</scope>
    <source>
        <strain evidence="6">126</strain>
    </source>
</reference>
<evidence type="ECO:0000256" key="2">
    <source>
        <dbReference type="ARBA" id="ARBA00023015"/>
    </source>
</evidence>
<evidence type="ECO:0000313" key="6">
    <source>
        <dbReference type="EMBL" id="MBW8190524.1"/>
    </source>
</evidence>
<dbReference type="InterPro" id="IPR000847">
    <property type="entry name" value="LysR_HTH_N"/>
</dbReference>
<dbReference type="Proteomes" id="UP001166251">
    <property type="component" value="Unassembled WGS sequence"/>
</dbReference>
<dbReference type="Pfam" id="PF03466">
    <property type="entry name" value="LysR_substrate"/>
    <property type="match status" value="1"/>
</dbReference>
<evidence type="ECO:0000256" key="4">
    <source>
        <dbReference type="ARBA" id="ARBA00023163"/>
    </source>
</evidence>
<dbReference type="Gene3D" id="3.40.190.10">
    <property type="entry name" value="Periplasmic binding protein-like II"/>
    <property type="match status" value="2"/>
</dbReference>
<keyword evidence="7" id="KW-1185">Reference proteome</keyword>
<dbReference type="Pfam" id="PF00126">
    <property type="entry name" value="HTH_1"/>
    <property type="match status" value="1"/>
</dbReference>
<protein>
    <submittedName>
        <fullName evidence="6">LysR family transcriptional regulator</fullName>
    </submittedName>
</protein>
<evidence type="ECO:0000313" key="7">
    <source>
        <dbReference type="Proteomes" id="UP001166251"/>
    </source>
</evidence>
<dbReference type="InterPro" id="IPR036390">
    <property type="entry name" value="WH_DNA-bd_sf"/>
</dbReference>
<keyword evidence="2" id="KW-0805">Transcription regulation</keyword>
<dbReference type="PANTHER" id="PTHR30126">
    <property type="entry name" value="HTH-TYPE TRANSCRIPTIONAL REGULATOR"/>
    <property type="match status" value="1"/>
</dbReference>
<organism evidence="6 7">
    <name type="scientific">Neiella holothuriorum</name>
    <dbReference type="NCBI Taxonomy" id="2870530"/>
    <lineage>
        <taxon>Bacteria</taxon>
        <taxon>Pseudomonadati</taxon>
        <taxon>Pseudomonadota</taxon>
        <taxon>Gammaproteobacteria</taxon>
        <taxon>Alteromonadales</taxon>
        <taxon>Echinimonadaceae</taxon>
        <taxon>Neiella</taxon>
    </lineage>
</organism>
<accession>A0ABS7EDW2</accession>
<name>A0ABS7EDW2_9GAMM</name>
<dbReference type="InterPro" id="IPR036388">
    <property type="entry name" value="WH-like_DNA-bd_sf"/>
</dbReference>
<comment type="similarity">
    <text evidence="1">Belongs to the LysR transcriptional regulatory family.</text>
</comment>
<evidence type="ECO:0000256" key="1">
    <source>
        <dbReference type="ARBA" id="ARBA00009437"/>
    </source>
</evidence>
<feature type="domain" description="HTH lysR-type" evidence="5">
    <location>
        <begin position="4"/>
        <end position="61"/>
    </location>
</feature>
<gene>
    <name evidence="6" type="ORF">K0504_05695</name>
</gene>
<dbReference type="SUPFAM" id="SSF46785">
    <property type="entry name" value="Winged helix' DNA-binding domain"/>
    <property type="match status" value="1"/>
</dbReference>
<keyword evidence="4" id="KW-0804">Transcription</keyword>
<keyword evidence="3" id="KW-0238">DNA-binding</keyword>
<dbReference type="InterPro" id="IPR005119">
    <property type="entry name" value="LysR_subst-bd"/>
</dbReference>
<dbReference type="EMBL" id="JAHZSS010000004">
    <property type="protein sequence ID" value="MBW8190524.1"/>
    <property type="molecule type" value="Genomic_DNA"/>
</dbReference>
<evidence type="ECO:0000256" key="3">
    <source>
        <dbReference type="ARBA" id="ARBA00023125"/>
    </source>
</evidence>
<evidence type="ECO:0000259" key="5">
    <source>
        <dbReference type="PROSITE" id="PS50931"/>
    </source>
</evidence>
<sequence length="296" mass="32896">MRDLSIRQLRVFASTARHGSLGEAAEQLFMTRSAASQALKGLEQQLGVTVFDRVQQRLVMNSHGHMLLPLAVDLLACQQGIWEQFSSESNQGQLRIGASLTIGNFLLPKLLADLKTVMPLPEVSLANSSQLQLQLKRYDIDIALIESNVIDRSLQRHAWTQDEMIVIAPTEHPLAEQVVDWQQLSAQDWVLREPSSGSREQFEHHIAPKLKHMNLVLELNSIASIIASVAAGLGLSLASRLACQQALDNGEVSQVLLPERLHRQFFVVYPDTNRHLPQLNTLLKQLGITSSDANQA</sequence>